<sequence length="159" mass="18324">MSAAELTIERRLDRIESRFAIGDLVSDYCHGVDKRDLDRFLDIWHEDAVWEIGPPFGNFAGKAEIKRALTDLIWPAWRETHHWTTNLVVRFLDDDHAEGVCDVNCTGAADPQDVMQIVAATYTDRYERRDGRWGIARRHVEMFYFSQVPGVDLVPPTYG</sequence>
<dbReference type="SUPFAM" id="SSF54427">
    <property type="entry name" value="NTF2-like"/>
    <property type="match status" value="1"/>
</dbReference>
<feature type="domain" description="SnoaL-like" evidence="1">
    <location>
        <begin position="14"/>
        <end position="139"/>
    </location>
</feature>
<gene>
    <name evidence="2" type="ordered locus">Tbis_2525</name>
</gene>
<dbReference type="Gene3D" id="3.10.450.50">
    <property type="match status" value="1"/>
</dbReference>
<dbReference type="CDD" id="cd00531">
    <property type="entry name" value="NTF2_like"/>
    <property type="match status" value="1"/>
</dbReference>
<evidence type="ECO:0000313" key="3">
    <source>
        <dbReference type="Proteomes" id="UP000006640"/>
    </source>
</evidence>
<dbReference type="RefSeq" id="WP_013132760.1">
    <property type="nucleotide sequence ID" value="NC_014165.1"/>
</dbReference>
<evidence type="ECO:0000313" key="2">
    <source>
        <dbReference type="EMBL" id="ADG89227.1"/>
    </source>
</evidence>
<dbReference type="InterPro" id="IPR037401">
    <property type="entry name" value="SnoaL-like"/>
</dbReference>
<dbReference type="STRING" id="469371.Tbis_2525"/>
<name>D6Y4Q1_THEBD</name>
<dbReference type="Pfam" id="PF13577">
    <property type="entry name" value="SnoaL_4"/>
    <property type="match status" value="1"/>
</dbReference>
<protein>
    <recommendedName>
        <fullName evidence="1">SnoaL-like domain-containing protein</fullName>
    </recommendedName>
</protein>
<dbReference type="KEGG" id="tbi:Tbis_2525"/>
<proteinExistence type="predicted"/>
<dbReference type="InterPro" id="IPR032710">
    <property type="entry name" value="NTF2-like_dom_sf"/>
</dbReference>
<dbReference type="HOGENOM" id="CLU_106738_7_3_11"/>
<dbReference type="OrthoDB" id="1492465at2"/>
<dbReference type="eggNOG" id="COG3631">
    <property type="taxonomic scope" value="Bacteria"/>
</dbReference>
<keyword evidence="3" id="KW-1185">Reference proteome</keyword>
<accession>D6Y4Q1</accession>
<evidence type="ECO:0000259" key="1">
    <source>
        <dbReference type="Pfam" id="PF13577"/>
    </source>
</evidence>
<organism evidence="2 3">
    <name type="scientific">Thermobispora bispora (strain ATCC 19993 / DSM 43833 / CBS 139.67 / JCM 10125 / KCTC 9307 / NBRC 14880 / R51)</name>
    <dbReference type="NCBI Taxonomy" id="469371"/>
    <lineage>
        <taxon>Bacteria</taxon>
        <taxon>Bacillati</taxon>
        <taxon>Actinomycetota</taxon>
        <taxon>Actinomycetes</taxon>
        <taxon>Streptosporangiales</taxon>
        <taxon>Streptosporangiaceae</taxon>
        <taxon>Thermobispora</taxon>
    </lineage>
</organism>
<dbReference type="EMBL" id="CP001874">
    <property type="protein sequence ID" value="ADG89227.1"/>
    <property type="molecule type" value="Genomic_DNA"/>
</dbReference>
<reference evidence="2 3" key="1">
    <citation type="submission" date="2010-01" db="EMBL/GenBank/DDBJ databases">
        <title>The complete genome of Thermobispora bispora DSM 43833.</title>
        <authorList>
            <consortium name="US DOE Joint Genome Institute (JGI-PGF)"/>
            <person name="Lucas S."/>
            <person name="Copeland A."/>
            <person name="Lapidus A."/>
            <person name="Glavina del Rio T."/>
            <person name="Dalin E."/>
            <person name="Tice H."/>
            <person name="Bruce D."/>
            <person name="Goodwin L."/>
            <person name="Pitluck S."/>
            <person name="Kyrpides N."/>
            <person name="Mavromatis K."/>
            <person name="Ivanova N."/>
            <person name="Mikhailova N."/>
            <person name="Chertkov O."/>
            <person name="Brettin T."/>
            <person name="Detter J.C."/>
            <person name="Han C."/>
            <person name="Larimer F."/>
            <person name="Land M."/>
            <person name="Hauser L."/>
            <person name="Markowitz V."/>
            <person name="Cheng J.-F."/>
            <person name="Hugenholtz P."/>
            <person name="Woyke T."/>
            <person name="Wu D."/>
            <person name="Jando M."/>
            <person name="Schneider S."/>
            <person name="Klenk H.-P."/>
            <person name="Eisen J.A."/>
        </authorList>
    </citation>
    <scope>NUCLEOTIDE SEQUENCE [LARGE SCALE GENOMIC DNA]</scope>
    <source>
        <strain evidence="3">ATCC 19993 / DSM 43833 / CBS 139.67 / JCM 10125 / KCTC 9307 / NBRC 14880 / R51</strain>
    </source>
</reference>
<dbReference type="AlphaFoldDB" id="D6Y4Q1"/>
<dbReference type="Proteomes" id="UP000006640">
    <property type="component" value="Chromosome"/>
</dbReference>